<evidence type="ECO:0000313" key="1">
    <source>
        <dbReference type="EMBL" id="XRP73244.1"/>
    </source>
</evidence>
<reference evidence="1 2" key="1">
    <citation type="journal article" date="2021" name="ISME J.">
        <title>Genomic evolution of the class Acidithiobacillia: deep-branching Proteobacteria living in extreme acidic conditions.</title>
        <authorList>
            <person name="Moya-Beltran A."/>
            <person name="Beard S."/>
            <person name="Rojas-Villalobos C."/>
            <person name="Issotta F."/>
            <person name="Gallardo Y."/>
            <person name="Ulloa R."/>
            <person name="Giaveno A."/>
            <person name="Degli Esposti M."/>
            <person name="Johnson D.B."/>
            <person name="Quatrini R."/>
        </authorList>
    </citation>
    <scope>NUCLEOTIDE SEQUENCE [LARGE SCALE GENOMIC DNA]</scope>
    <source>
        <strain evidence="1 2">CF3</strain>
    </source>
</reference>
<dbReference type="EMBL" id="CP130946">
    <property type="protein sequence ID" value="XRP73244.1"/>
    <property type="molecule type" value="Genomic_DNA"/>
</dbReference>
<accession>A0ACD5III1</accession>
<proteinExistence type="predicted"/>
<dbReference type="Proteomes" id="UP001196097">
    <property type="component" value="Chromosome"/>
</dbReference>
<evidence type="ECO:0000313" key="2">
    <source>
        <dbReference type="Proteomes" id="UP001196097"/>
    </source>
</evidence>
<gene>
    <name evidence="1" type="ORF">HF292_000970</name>
</gene>
<protein>
    <submittedName>
        <fullName evidence="1">Uncharacterized protein</fullName>
    </submittedName>
</protein>
<organism evidence="1 2">
    <name type="scientific">Acidithiobacillus ferruginosus</name>
    <dbReference type="NCBI Taxonomy" id="3063951"/>
    <lineage>
        <taxon>Bacteria</taxon>
        <taxon>Pseudomonadati</taxon>
        <taxon>Pseudomonadota</taxon>
        <taxon>Acidithiobacillia</taxon>
        <taxon>Acidithiobacillales</taxon>
        <taxon>Acidithiobacillaceae</taxon>
        <taxon>Acidithiobacillus</taxon>
    </lineage>
</organism>
<sequence>MNEEEMVFALQDQHHKFSMGLSTILQCLRMAEQEGGIPKLPSDWWIQVARRYSIILD</sequence>
<keyword evidence="2" id="KW-1185">Reference proteome</keyword>
<name>A0ACD5III1_9PROT</name>